<reference evidence="3" key="1">
    <citation type="submission" date="2017-07" db="EMBL/GenBank/DDBJ databases">
        <title>The cable genome - Insights into the physiology and evolution of filamentous bacteria capable of sulfide oxidation via long distance electron transfer.</title>
        <authorList>
            <person name="Thorup C."/>
            <person name="Bjerg J.T."/>
            <person name="Schreiber L."/>
            <person name="Nielsen L.P."/>
            <person name="Kjeldsen K.U."/>
            <person name="Boesen T."/>
            <person name="Boggild A."/>
            <person name="Meysman F."/>
            <person name="Geelhoed J."/>
            <person name="Schramm A."/>
        </authorList>
    </citation>
    <scope>NUCLEOTIDE SEQUENCE [LARGE SCALE GENOMIC DNA]</scope>
    <source>
        <strain evidence="3">GS</strain>
    </source>
</reference>
<dbReference type="PANTHER" id="PTHR43393:SF2">
    <property type="entry name" value="CYTOKININ RIBOSIDE 5'-MONOPHOSPHATE PHOSPHORIBOHYDROLASE"/>
    <property type="match status" value="1"/>
</dbReference>
<evidence type="ECO:0000256" key="2">
    <source>
        <dbReference type="RuleBase" id="RU363015"/>
    </source>
</evidence>
<gene>
    <name evidence="3" type="ORF">CDV28_12822</name>
</gene>
<dbReference type="GO" id="GO:0005829">
    <property type="term" value="C:cytosol"/>
    <property type="evidence" value="ECO:0007669"/>
    <property type="project" value="TreeGrafter"/>
</dbReference>
<proteinExistence type="inferred from homology"/>
<dbReference type="GO" id="GO:0009691">
    <property type="term" value="P:cytokinin biosynthetic process"/>
    <property type="evidence" value="ECO:0007669"/>
    <property type="project" value="UniProtKB-UniRule"/>
</dbReference>
<dbReference type="EC" id="3.2.2.n1" evidence="2"/>
<dbReference type="FunFam" id="3.40.50.450:FF:000011">
    <property type="entry name" value="TIGR00730 family Rossman fold protein"/>
    <property type="match status" value="1"/>
</dbReference>
<keyword evidence="2" id="KW-0203">Cytokinin biosynthesis</keyword>
<keyword evidence="4" id="KW-1185">Reference proteome</keyword>
<dbReference type="Pfam" id="PF03641">
    <property type="entry name" value="Lysine_decarbox"/>
    <property type="match status" value="1"/>
</dbReference>
<organism evidence="3 4">
    <name type="scientific">Candidatus Electronema aureum</name>
    <dbReference type="NCBI Taxonomy" id="2005002"/>
    <lineage>
        <taxon>Bacteria</taxon>
        <taxon>Pseudomonadati</taxon>
        <taxon>Thermodesulfobacteriota</taxon>
        <taxon>Desulfobulbia</taxon>
        <taxon>Desulfobulbales</taxon>
        <taxon>Desulfobulbaceae</taxon>
        <taxon>Candidatus Electronema</taxon>
    </lineage>
</organism>
<evidence type="ECO:0000313" key="3">
    <source>
        <dbReference type="EMBL" id="TAA74388.1"/>
    </source>
</evidence>
<dbReference type="AlphaFoldDB" id="A0A521G044"/>
<dbReference type="InterPro" id="IPR005269">
    <property type="entry name" value="LOG"/>
</dbReference>
<dbReference type="Proteomes" id="UP000316238">
    <property type="component" value="Unassembled WGS sequence"/>
</dbReference>
<dbReference type="SUPFAM" id="SSF102405">
    <property type="entry name" value="MCP/YpsA-like"/>
    <property type="match status" value="1"/>
</dbReference>
<dbReference type="NCBIfam" id="TIGR00730">
    <property type="entry name" value="Rossman fold protein, TIGR00730 family"/>
    <property type="match status" value="1"/>
</dbReference>
<comment type="caution">
    <text evidence="3">The sequence shown here is derived from an EMBL/GenBank/DDBJ whole genome shotgun (WGS) entry which is preliminary data.</text>
</comment>
<comment type="catalytic activity">
    <reaction evidence="1">
        <text>AMP + H2O = D-ribose 5-phosphate + adenine</text>
        <dbReference type="Rhea" id="RHEA:20129"/>
        <dbReference type="ChEBI" id="CHEBI:15377"/>
        <dbReference type="ChEBI" id="CHEBI:16708"/>
        <dbReference type="ChEBI" id="CHEBI:78346"/>
        <dbReference type="ChEBI" id="CHEBI:456215"/>
        <dbReference type="EC" id="3.2.2.4"/>
    </reaction>
</comment>
<dbReference type="PANTHER" id="PTHR43393">
    <property type="entry name" value="CYTOKININ RIBOSIDE 5'-MONOPHOSPHATE PHOSPHORIBOHYDROLASE"/>
    <property type="match status" value="1"/>
</dbReference>
<comment type="similarity">
    <text evidence="2">Belongs to the LOG family.</text>
</comment>
<keyword evidence="2" id="KW-0378">Hydrolase</keyword>
<protein>
    <recommendedName>
        <fullName evidence="2">Cytokinin riboside 5'-monophosphate phosphoribohydrolase</fullName>
        <ecNumber evidence="2">3.2.2.n1</ecNumber>
    </recommendedName>
</protein>
<accession>A0A521G044</accession>
<dbReference type="EMBL" id="NQJD01000028">
    <property type="protein sequence ID" value="TAA74388.1"/>
    <property type="molecule type" value="Genomic_DNA"/>
</dbReference>
<evidence type="ECO:0000313" key="4">
    <source>
        <dbReference type="Proteomes" id="UP000316238"/>
    </source>
</evidence>
<evidence type="ECO:0000256" key="1">
    <source>
        <dbReference type="ARBA" id="ARBA00000274"/>
    </source>
</evidence>
<name>A0A521G044_9BACT</name>
<dbReference type="Gene3D" id="3.40.50.450">
    <property type="match status" value="1"/>
</dbReference>
<dbReference type="InterPro" id="IPR031100">
    <property type="entry name" value="LOG_fam"/>
</dbReference>
<sequence>MASKCSRQENPYCLNDMGRGDAWRLFRIIAEFVEGFDALSTIDRPLVTVFGSARTPEDHPDYLLTREIGSRLAGYGYGIVTGGGPGIMEAANRGASEAGGMSIGLNIDLPFEQQGNPYVTLPLDFRYFFVRKVMFIKYCMAFICLPGGFGTLDELFEALTLIQTQKIKPFPIIMVGSSFWGGMVDWIKQQLVSGGKIAEEDLLLFEVMDNADEIVKYIRKTVVF</sequence>
<dbReference type="InterPro" id="IPR052341">
    <property type="entry name" value="LOG_family_nucleotidases"/>
</dbReference>
<dbReference type="GO" id="GO:0008714">
    <property type="term" value="F:AMP nucleosidase activity"/>
    <property type="evidence" value="ECO:0007669"/>
    <property type="project" value="UniProtKB-EC"/>
</dbReference>